<gene>
    <name evidence="1" type="primary">HaOG209963</name>
    <name evidence="1" type="ORF">B5X24_HaOG209963</name>
</gene>
<organism evidence="1 2">
    <name type="scientific">Helicoverpa armigera</name>
    <name type="common">Cotton bollworm</name>
    <name type="synonym">Heliothis armigera</name>
    <dbReference type="NCBI Taxonomy" id="29058"/>
    <lineage>
        <taxon>Eukaryota</taxon>
        <taxon>Metazoa</taxon>
        <taxon>Ecdysozoa</taxon>
        <taxon>Arthropoda</taxon>
        <taxon>Hexapoda</taxon>
        <taxon>Insecta</taxon>
        <taxon>Pterygota</taxon>
        <taxon>Neoptera</taxon>
        <taxon>Endopterygota</taxon>
        <taxon>Lepidoptera</taxon>
        <taxon>Glossata</taxon>
        <taxon>Ditrysia</taxon>
        <taxon>Noctuoidea</taxon>
        <taxon>Noctuidae</taxon>
        <taxon>Heliothinae</taxon>
        <taxon>Helicoverpa</taxon>
    </lineage>
</organism>
<sequence>MIGSKIVRGQLNLTENEPYPNCVYIRATSAFGDMVRFQTYAFNVCFVKILHNHRAQIFTYHFYEWFIPAEMAPGITWEIFFFRA</sequence>
<dbReference type="AlphaFoldDB" id="A0A2W1BHH8"/>
<name>A0A2W1BHH8_HELAM</name>
<protein>
    <submittedName>
        <fullName evidence="1">Uncharacterized protein</fullName>
    </submittedName>
</protein>
<dbReference type="Proteomes" id="UP000249218">
    <property type="component" value="Unassembled WGS sequence"/>
</dbReference>
<evidence type="ECO:0000313" key="2">
    <source>
        <dbReference type="Proteomes" id="UP000249218"/>
    </source>
</evidence>
<reference evidence="1 2" key="1">
    <citation type="journal article" date="2017" name="BMC Biol.">
        <title>Genomic innovations, transcriptional plasticity and gene loss underlying the evolution and divergence of two highly polyphagous and invasive Helicoverpa pest species.</title>
        <authorList>
            <person name="Pearce S.L."/>
            <person name="Clarke D.F."/>
            <person name="East P.D."/>
            <person name="Elfekih S."/>
            <person name="Gordon K.H."/>
            <person name="Jermiin L.S."/>
            <person name="McGaughran A."/>
            <person name="Oakeshott J.G."/>
            <person name="Papanikolaou A."/>
            <person name="Perera O.P."/>
            <person name="Rane R.V."/>
            <person name="Richards S."/>
            <person name="Tay W.T."/>
            <person name="Walsh T.K."/>
            <person name="Anderson A."/>
            <person name="Anderson C.J."/>
            <person name="Asgari S."/>
            <person name="Board P.G."/>
            <person name="Bretschneider A."/>
            <person name="Campbell P.M."/>
            <person name="Chertemps T."/>
            <person name="Christeller J.T."/>
            <person name="Coppin C.W."/>
            <person name="Downes S.J."/>
            <person name="Duan G."/>
            <person name="Farnsworth C.A."/>
            <person name="Good R.T."/>
            <person name="Han L.B."/>
            <person name="Han Y.C."/>
            <person name="Hatje K."/>
            <person name="Horne I."/>
            <person name="Huang Y.P."/>
            <person name="Hughes D.S."/>
            <person name="Jacquin-Joly E."/>
            <person name="James W."/>
            <person name="Jhangiani S."/>
            <person name="Kollmar M."/>
            <person name="Kuwar S.S."/>
            <person name="Li S."/>
            <person name="Liu N.Y."/>
            <person name="Maibeche M.T."/>
            <person name="Miller J.R."/>
            <person name="Montagne N."/>
            <person name="Perry T."/>
            <person name="Qu J."/>
            <person name="Song S.V."/>
            <person name="Sutton G.G."/>
            <person name="Vogel H."/>
            <person name="Walenz B.P."/>
            <person name="Xu W."/>
            <person name="Zhang H.J."/>
            <person name="Zou Z."/>
            <person name="Batterham P."/>
            <person name="Edwards O.R."/>
            <person name="Feyereisen R."/>
            <person name="Gibbs R.A."/>
            <person name="Heckel D.G."/>
            <person name="McGrath A."/>
            <person name="Robin C."/>
            <person name="Scherer S.E."/>
            <person name="Worley K.C."/>
            <person name="Wu Y.D."/>
        </authorList>
    </citation>
    <scope>NUCLEOTIDE SEQUENCE [LARGE SCALE GENOMIC DNA]</scope>
    <source>
        <strain evidence="1">Harm_GR_Male_#8</strain>
        <tissue evidence="1">Whole organism</tissue>
    </source>
</reference>
<accession>A0A2W1BHH8</accession>
<dbReference type="OrthoDB" id="7258026at2759"/>
<dbReference type="EMBL" id="KZ150123">
    <property type="protein sequence ID" value="PZC73144.1"/>
    <property type="molecule type" value="Genomic_DNA"/>
</dbReference>
<evidence type="ECO:0000313" key="1">
    <source>
        <dbReference type="EMBL" id="PZC73144.1"/>
    </source>
</evidence>
<proteinExistence type="predicted"/>
<keyword evidence="2" id="KW-1185">Reference proteome</keyword>